<name>A0ABD3GK48_9MARC</name>
<keyword evidence="3" id="KW-1185">Reference proteome</keyword>
<reference evidence="2 3" key="1">
    <citation type="submission" date="2024-09" db="EMBL/GenBank/DDBJ databases">
        <title>Chromosome-scale assembly of Riccia sorocarpa.</title>
        <authorList>
            <person name="Paukszto L."/>
        </authorList>
    </citation>
    <scope>NUCLEOTIDE SEQUENCE [LARGE SCALE GENOMIC DNA]</scope>
    <source>
        <strain evidence="2">LP-2024</strain>
        <tissue evidence="2">Aerial parts of the thallus</tissue>
    </source>
</reference>
<accession>A0ABD3GK48</accession>
<sequence>MDPNVLFAGVRFDQKKSGAEVQRFKRKAEDLVMGGNLPLSCSKSLAESKFDESDATEVRTPETKSGRRSKKRK</sequence>
<evidence type="ECO:0000313" key="2">
    <source>
        <dbReference type="EMBL" id="KAL3678455.1"/>
    </source>
</evidence>
<organism evidence="2 3">
    <name type="scientific">Riccia sorocarpa</name>
    <dbReference type="NCBI Taxonomy" id="122646"/>
    <lineage>
        <taxon>Eukaryota</taxon>
        <taxon>Viridiplantae</taxon>
        <taxon>Streptophyta</taxon>
        <taxon>Embryophyta</taxon>
        <taxon>Marchantiophyta</taxon>
        <taxon>Marchantiopsida</taxon>
        <taxon>Marchantiidae</taxon>
        <taxon>Marchantiales</taxon>
        <taxon>Ricciaceae</taxon>
        <taxon>Riccia</taxon>
    </lineage>
</organism>
<dbReference type="Proteomes" id="UP001633002">
    <property type="component" value="Unassembled WGS sequence"/>
</dbReference>
<protein>
    <submittedName>
        <fullName evidence="2">Uncharacterized protein</fullName>
    </submittedName>
</protein>
<feature type="region of interest" description="Disordered" evidence="1">
    <location>
        <begin position="45"/>
        <end position="73"/>
    </location>
</feature>
<gene>
    <name evidence="2" type="ORF">R1sor_021411</name>
</gene>
<dbReference type="EMBL" id="JBJQOH010000007">
    <property type="protein sequence ID" value="KAL3678455.1"/>
    <property type="molecule type" value="Genomic_DNA"/>
</dbReference>
<proteinExistence type="predicted"/>
<evidence type="ECO:0000256" key="1">
    <source>
        <dbReference type="SAM" id="MobiDB-lite"/>
    </source>
</evidence>
<evidence type="ECO:0000313" key="3">
    <source>
        <dbReference type="Proteomes" id="UP001633002"/>
    </source>
</evidence>
<dbReference type="AlphaFoldDB" id="A0ABD3GK48"/>
<feature type="compositionally biased region" description="Basic and acidic residues" evidence="1">
    <location>
        <begin position="46"/>
        <end position="65"/>
    </location>
</feature>
<comment type="caution">
    <text evidence="2">The sequence shown here is derived from an EMBL/GenBank/DDBJ whole genome shotgun (WGS) entry which is preliminary data.</text>
</comment>